<dbReference type="RefSeq" id="WP_148858893.1">
    <property type="nucleotide sequence ID" value="NZ_PHNJ01000008.1"/>
</dbReference>
<accession>A0A8J8Q3E2</accession>
<dbReference type="PRINTS" id="PR01438">
    <property type="entry name" value="UNVRSLSTRESS"/>
</dbReference>
<dbReference type="PANTHER" id="PTHR46268:SF6">
    <property type="entry name" value="UNIVERSAL STRESS PROTEIN UP12"/>
    <property type="match status" value="1"/>
</dbReference>
<protein>
    <submittedName>
        <fullName evidence="3">Universal stress protein</fullName>
    </submittedName>
</protein>
<gene>
    <name evidence="3" type="ORF">CV102_15430</name>
</gene>
<dbReference type="Pfam" id="PF00582">
    <property type="entry name" value="Usp"/>
    <property type="match status" value="1"/>
</dbReference>
<evidence type="ECO:0000256" key="1">
    <source>
        <dbReference type="ARBA" id="ARBA00008791"/>
    </source>
</evidence>
<dbReference type="InterPro" id="IPR006016">
    <property type="entry name" value="UspA"/>
</dbReference>
<dbReference type="Gene3D" id="3.40.50.620">
    <property type="entry name" value="HUPs"/>
    <property type="match status" value="1"/>
</dbReference>
<comment type="similarity">
    <text evidence="1">Belongs to the universal stress protein A family.</text>
</comment>
<evidence type="ECO:0000313" key="3">
    <source>
        <dbReference type="EMBL" id="TYL37728.1"/>
    </source>
</evidence>
<dbReference type="Proteomes" id="UP000766904">
    <property type="component" value="Unassembled WGS sequence"/>
</dbReference>
<dbReference type="InterPro" id="IPR006015">
    <property type="entry name" value="Universal_stress_UspA"/>
</dbReference>
<dbReference type="EMBL" id="PHNJ01000008">
    <property type="protein sequence ID" value="TYL37728.1"/>
    <property type="molecule type" value="Genomic_DNA"/>
</dbReference>
<sequence>MYRVLVALDTDKDRALAQASMIESLPAATEEVSAILAHVFQDNPEGQSIPQLDGVRHVADAFDESGVDYEYYETSGEPASELIAAADEHDVDLICLSGRKRTPTGKVIFGSVTQSVILGTDRPVVTVSPDR</sequence>
<dbReference type="AlphaFoldDB" id="A0A8J8Q3E2"/>
<organism evidence="3 4">
    <name type="scientific">Natronococcus pandeyae</name>
    <dbReference type="NCBI Taxonomy" id="2055836"/>
    <lineage>
        <taxon>Archaea</taxon>
        <taxon>Methanobacteriati</taxon>
        <taxon>Methanobacteriota</taxon>
        <taxon>Stenosarchaea group</taxon>
        <taxon>Halobacteria</taxon>
        <taxon>Halobacteriales</taxon>
        <taxon>Natrialbaceae</taxon>
        <taxon>Natronococcus</taxon>
    </lineage>
</organism>
<reference evidence="3" key="1">
    <citation type="submission" date="2017-11" db="EMBL/GenBank/DDBJ databases">
        <authorList>
            <person name="Kajale S.C."/>
            <person name="Sharma A."/>
        </authorList>
    </citation>
    <scope>NUCLEOTIDE SEQUENCE</scope>
    <source>
        <strain evidence="3">LS1_42</strain>
    </source>
</reference>
<proteinExistence type="inferred from homology"/>
<name>A0A8J8Q3E2_9EURY</name>
<dbReference type="InterPro" id="IPR014729">
    <property type="entry name" value="Rossmann-like_a/b/a_fold"/>
</dbReference>
<comment type="caution">
    <text evidence="3">The sequence shown here is derived from an EMBL/GenBank/DDBJ whole genome shotgun (WGS) entry which is preliminary data.</text>
</comment>
<dbReference type="CDD" id="cd00293">
    <property type="entry name" value="USP-like"/>
    <property type="match status" value="1"/>
</dbReference>
<evidence type="ECO:0000313" key="4">
    <source>
        <dbReference type="Proteomes" id="UP000766904"/>
    </source>
</evidence>
<dbReference type="PANTHER" id="PTHR46268">
    <property type="entry name" value="STRESS RESPONSE PROTEIN NHAX"/>
    <property type="match status" value="1"/>
</dbReference>
<keyword evidence="4" id="KW-1185">Reference proteome</keyword>
<dbReference type="SUPFAM" id="SSF52402">
    <property type="entry name" value="Adenine nucleotide alpha hydrolases-like"/>
    <property type="match status" value="1"/>
</dbReference>
<evidence type="ECO:0000259" key="2">
    <source>
        <dbReference type="Pfam" id="PF00582"/>
    </source>
</evidence>
<feature type="domain" description="UspA" evidence="2">
    <location>
        <begin position="3"/>
        <end position="127"/>
    </location>
</feature>
<dbReference type="OrthoDB" id="281037at2157"/>